<comment type="subcellular location">
    <subcellularLocation>
        <location evidence="1">Membrane</location>
        <topology evidence="1">Multi-pass membrane protein</topology>
    </subcellularLocation>
</comment>
<evidence type="ECO:0000256" key="2">
    <source>
        <dbReference type="ARBA" id="ARBA00005887"/>
    </source>
</evidence>
<accession>A0AAX4NHN6</accession>
<dbReference type="InterPro" id="IPR024041">
    <property type="entry name" value="NH4_transpt_AmtB-like_dom"/>
</dbReference>
<dbReference type="SUPFAM" id="SSF111352">
    <property type="entry name" value="Ammonium transporter"/>
    <property type="match status" value="1"/>
</dbReference>
<dbReference type="GO" id="GO:0008519">
    <property type="term" value="F:ammonium channel activity"/>
    <property type="evidence" value="ECO:0007669"/>
    <property type="project" value="InterPro"/>
</dbReference>
<dbReference type="RefSeq" id="WP_393972245.1">
    <property type="nucleotide sequence ID" value="NZ_CP133772.1"/>
</dbReference>
<comment type="similarity">
    <text evidence="2">Belongs to the ammonia transporter channel (TC 1.A.11.2) family.</text>
</comment>
<dbReference type="InterPro" id="IPR029020">
    <property type="entry name" value="Ammonium/urea_transptr"/>
</dbReference>
<feature type="transmembrane region" description="Helical" evidence="8">
    <location>
        <begin position="128"/>
        <end position="151"/>
    </location>
</feature>
<evidence type="ECO:0000259" key="9">
    <source>
        <dbReference type="Pfam" id="PF00909"/>
    </source>
</evidence>
<dbReference type="Gene3D" id="1.10.3430.10">
    <property type="entry name" value="Ammonium transporter AmtB like domains"/>
    <property type="match status" value="1"/>
</dbReference>
<evidence type="ECO:0000256" key="3">
    <source>
        <dbReference type="ARBA" id="ARBA00022448"/>
    </source>
</evidence>
<evidence type="ECO:0000313" key="11">
    <source>
        <dbReference type="Proteomes" id="UP001451606"/>
    </source>
</evidence>
<keyword evidence="4 8" id="KW-0812">Transmembrane</keyword>
<dbReference type="AlphaFoldDB" id="A0AAX4NHN6"/>
<reference evidence="10 11" key="1">
    <citation type="submission" date="2023-09" db="EMBL/GenBank/DDBJ databases">
        <authorList>
            <person name="Golyshina O.V."/>
            <person name="Lunev E.A."/>
            <person name="Bargiela R."/>
            <person name="Gaines M.C."/>
            <person name="Daum B."/>
            <person name="Bale N.J."/>
            <person name="Koenen M."/>
            <person name="Sinninghe Damst J.S."/>
            <person name="Yakimov M."/>
            <person name="Golyshin P.N."/>
        </authorList>
    </citation>
    <scope>NUCLEOTIDE SEQUENCE [LARGE SCALE GENOMIC DNA]</scope>
    <source>
        <strain evidence="10 11">M1</strain>
    </source>
</reference>
<sequence length="281" mass="30772">MFSTQWWRTSSAYSGTGLLSITYFMLQATSAYVTLALVSVVVLRKLKMSAFAAFSVMYFIIIFNLPAAWIWNLTGWIYIMGMKDFAGGIVIHGAAGITGLIILVRIWQEEKARGLKKSPKEIIRINHGSLTLATLLLIVGWLCFHPGNVLALNFDTMIVVFVILISGFAGMISALGTSYIVRKDTGGLLNAVNGILMGLIVITPLAGFVIPLSAFMLGIISGPLYVKAEIFFSRRKWFSDPVGLLPDHMTKGIFGIAMIAFFTQHSYTVLSGNPVLPNGFF</sequence>
<dbReference type="Proteomes" id="UP001451606">
    <property type="component" value="Chromosome"/>
</dbReference>
<keyword evidence="11" id="KW-1185">Reference proteome</keyword>
<keyword evidence="7" id="KW-0924">Ammonia transport</keyword>
<evidence type="ECO:0000256" key="5">
    <source>
        <dbReference type="ARBA" id="ARBA00022989"/>
    </source>
</evidence>
<feature type="transmembrane region" description="Helical" evidence="8">
    <location>
        <begin position="188"/>
        <end position="206"/>
    </location>
</feature>
<dbReference type="EMBL" id="CP133772">
    <property type="protein sequence ID" value="WYY00235.1"/>
    <property type="molecule type" value="Genomic_DNA"/>
</dbReference>
<dbReference type="GO" id="GO:0005886">
    <property type="term" value="C:plasma membrane"/>
    <property type="evidence" value="ECO:0007669"/>
    <property type="project" value="TreeGrafter"/>
</dbReference>
<dbReference type="PANTHER" id="PTHR43029:SF10">
    <property type="entry name" value="AMMONIUM TRANSPORTER MEP2"/>
    <property type="match status" value="1"/>
</dbReference>
<feature type="domain" description="Ammonium transporter AmtB-like" evidence="9">
    <location>
        <begin position="16"/>
        <end position="268"/>
    </location>
</feature>
<dbReference type="Pfam" id="PF00909">
    <property type="entry name" value="Ammonium_transp"/>
    <property type="match status" value="1"/>
</dbReference>
<keyword evidence="3" id="KW-0813">Transport</keyword>
<protein>
    <submittedName>
        <fullName evidence="10">Ammonium transporter</fullName>
    </submittedName>
</protein>
<keyword evidence="6 8" id="KW-0472">Membrane</keyword>
<evidence type="ECO:0000313" key="10">
    <source>
        <dbReference type="EMBL" id="WYY00235.1"/>
    </source>
</evidence>
<feature type="transmembrane region" description="Helical" evidence="8">
    <location>
        <begin position="20"/>
        <end position="43"/>
    </location>
</feature>
<feature type="transmembrane region" description="Helical" evidence="8">
    <location>
        <begin position="55"/>
        <end position="79"/>
    </location>
</feature>
<evidence type="ECO:0000256" key="8">
    <source>
        <dbReference type="SAM" id="Phobius"/>
    </source>
</evidence>
<dbReference type="KEGG" id="omr:OXIME_000798"/>
<dbReference type="GeneID" id="95967531"/>
<feature type="transmembrane region" description="Helical" evidence="8">
    <location>
        <begin position="157"/>
        <end position="181"/>
    </location>
</feature>
<dbReference type="PANTHER" id="PTHR43029">
    <property type="entry name" value="AMMONIUM TRANSPORTER MEP2"/>
    <property type="match status" value="1"/>
</dbReference>
<evidence type="ECO:0000256" key="7">
    <source>
        <dbReference type="ARBA" id="ARBA00023177"/>
    </source>
</evidence>
<proteinExistence type="inferred from homology"/>
<gene>
    <name evidence="10" type="ORF">OXIME_000798</name>
</gene>
<evidence type="ECO:0000256" key="4">
    <source>
        <dbReference type="ARBA" id="ARBA00022692"/>
    </source>
</evidence>
<keyword evidence="5 8" id="KW-1133">Transmembrane helix</keyword>
<dbReference type="InterPro" id="IPR001905">
    <property type="entry name" value="Ammonium_transpt"/>
</dbReference>
<name>A0AAX4NHN6_9ARCH</name>
<evidence type="ECO:0000256" key="6">
    <source>
        <dbReference type="ARBA" id="ARBA00023136"/>
    </source>
</evidence>
<feature type="transmembrane region" description="Helical" evidence="8">
    <location>
        <begin position="85"/>
        <end position="107"/>
    </location>
</feature>
<evidence type="ECO:0000256" key="1">
    <source>
        <dbReference type="ARBA" id="ARBA00004141"/>
    </source>
</evidence>
<organism evidence="10 11">
    <name type="scientific">Oxyplasma meridianum</name>
    <dbReference type="NCBI Taxonomy" id="3073602"/>
    <lineage>
        <taxon>Archaea</taxon>
        <taxon>Methanobacteriati</taxon>
        <taxon>Thermoplasmatota</taxon>
        <taxon>Thermoplasmata</taxon>
        <taxon>Thermoplasmatales</taxon>
        <taxon>Thermoplasmataceae</taxon>
        <taxon>Oxyplasma</taxon>
    </lineage>
</organism>